<sequence>MQERPRPEIQNLRYSHTATHREQAPANQKTEQHYISSSDGIPSIRCPSRHSRMDSEVLRGSHRFSGLLPNNDRD</sequence>
<reference evidence="2" key="1">
    <citation type="journal article" date="2024" name="Gigascience">
        <title>Chromosome-level genome of the poultry shaft louse Menopon gallinae provides insight into the host-switching and adaptive evolution of parasitic lice.</title>
        <authorList>
            <person name="Xu Y."/>
            <person name="Ma L."/>
            <person name="Liu S."/>
            <person name="Liang Y."/>
            <person name="Liu Q."/>
            <person name="He Z."/>
            <person name="Tian L."/>
            <person name="Duan Y."/>
            <person name="Cai W."/>
            <person name="Li H."/>
            <person name="Song F."/>
        </authorList>
    </citation>
    <scope>NUCLEOTIDE SEQUENCE</scope>
    <source>
        <strain evidence="2">Cailab_2023a</strain>
    </source>
</reference>
<dbReference type="AlphaFoldDB" id="A0AAW2IH90"/>
<dbReference type="EMBL" id="JARGDH010000001">
    <property type="protein sequence ID" value="KAL0281600.1"/>
    <property type="molecule type" value="Genomic_DNA"/>
</dbReference>
<feature type="compositionally biased region" description="Polar residues" evidence="1">
    <location>
        <begin position="25"/>
        <end position="40"/>
    </location>
</feature>
<accession>A0AAW2IH90</accession>
<feature type="region of interest" description="Disordered" evidence="1">
    <location>
        <begin position="1"/>
        <end position="74"/>
    </location>
</feature>
<name>A0AAW2IH90_9NEOP</name>
<protein>
    <submittedName>
        <fullName evidence="2">Uncharacterized protein</fullName>
    </submittedName>
</protein>
<gene>
    <name evidence="2" type="ORF">PYX00_002538</name>
</gene>
<proteinExistence type="predicted"/>
<organism evidence="2">
    <name type="scientific">Menopon gallinae</name>
    <name type="common">poultry shaft louse</name>
    <dbReference type="NCBI Taxonomy" id="328185"/>
    <lineage>
        <taxon>Eukaryota</taxon>
        <taxon>Metazoa</taxon>
        <taxon>Ecdysozoa</taxon>
        <taxon>Arthropoda</taxon>
        <taxon>Hexapoda</taxon>
        <taxon>Insecta</taxon>
        <taxon>Pterygota</taxon>
        <taxon>Neoptera</taxon>
        <taxon>Paraneoptera</taxon>
        <taxon>Psocodea</taxon>
        <taxon>Troctomorpha</taxon>
        <taxon>Phthiraptera</taxon>
        <taxon>Amblycera</taxon>
        <taxon>Menoponidae</taxon>
        <taxon>Menopon</taxon>
    </lineage>
</organism>
<evidence type="ECO:0000256" key="1">
    <source>
        <dbReference type="SAM" id="MobiDB-lite"/>
    </source>
</evidence>
<evidence type="ECO:0000313" key="2">
    <source>
        <dbReference type="EMBL" id="KAL0281600.1"/>
    </source>
</evidence>
<comment type="caution">
    <text evidence="2">The sequence shown here is derived from an EMBL/GenBank/DDBJ whole genome shotgun (WGS) entry which is preliminary data.</text>
</comment>